<evidence type="ECO:0000313" key="2">
    <source>
        <dbReference type="EMBL" id="KAL3388621.1"/>
    </source>
</evidence>
<sequence length="188" mass="19836">MAVEPQQKVVVEGGVFTLLLPVSEDERLVCPACPARLGYSSNSKIENLLRHQKECHADAAVVFQCWGCGYTAPPDKRYPRREVTKHCGDCLPGFHGVRAGLADAARRAGIRGELRGDLSPAERHNNGRRAAAERARTPSPAPAQSGEVSLVPDGDAVASRGCISASARGLAPSATAGDGESPEITRIS</sequence>
<comment type="caution">
    <text evidence="2">The sequence shown here is derived from an EMBL/GenBank/DDBJ whole genome shotgun (WGS) entry which is preliminary data.</text>
</comment>
<reference evidence="2 3" key="1">
    <citation type="journal article" date="2024" name="bioRxiv">
        <title>A reference genome for Trichogramma kaykai: A tiny desert-dwelling parasitoid wasp with competing sex-ratio distorters.</title>
        <authorList>
            <person name="Culotta J."/>
            <person name="Lindsey A.R."/>
        </authorList>
    </citation>
    <scope>NUCLEOTIDE SEQUENCE [LARGE SCALE GENOMIC DNA]</scope>
    <source>
        <strain evidence="2 3">KSX58</strain>
    </source>
</reference>
<gene>
    <name evidence="2" type="ORF">TKK_016333</name>
</gene>
<dbReference type="Proteomes" id="UP001627154">
    <property type="component" value="Unassembled WGS sequence"/>
</dbReference>
<protein>
    <recommendedName>
        <fullName evidence="4">Drought induced 19 protein type zinc-binding domain-containing protein</fullName>
    </recommendedName>
</protein>
<feature type="compositionally biased region" description="Basic and acidic residues" evidence="1">
    <location>
        <begin position="113"/>
        <end position="136"/>
    </location>
</feature>
<evidence type="ECO:0000313" key="3">
    <source>
        <dbReference type="Proteomes" id="UP001627154"/>
    </source>
</evidence>
<dbReference type="AlphaFoldDB" id="A0ABD2W722"/>
<keyword evidence="3" id="KW-1185">Reference proteome</keyword>
<feature type="region of interest" description="Disordered" evidence="1">
    <location>
        <begin position="168"/>
        <end position="188"/>
    </location>
</feature>
<organism evidence="2 3">
    <name type="scientific">Trichogramma kaykai</name>
    <dbReference type="NCBI Taxonomy" id="54128"/>
    <lineage>
        <taxon>Eukaryota</taxon>
        <taxon>Metazoa</taxon>
        <taxon>Ecdysozoa</taxon>
        <taxon>Arthropoda</taxon>
        <taxon>Hexapoda</taxon>
        <taxon>Insecta</taxon>
        <taxon>Pterygota</taxon>
        <taxon>Neoptera</taxon>
        <taxon>Endopterygota</taxon>
        <taxon>Hymenoptera</taxon>
        <taxon>Apocrita</taxon>
        <taxon>Proctotrupomorpha</taxon>
        <taxon>Chalcidoidea</taxon>
        <taxon>Trichogrammatidae</taxon>
        <taxon>Trichogramma</taxon>
    </lineage>
</organism>
<evidence type="ECO:0008006" key="4">
    <source>
        <dbReference type="Google" id="ProtNLM"/>
    </source>
</evidence>
<dbReference type="EMBL" id="JBJJXI010000129">
    <property type="protein sequence ID" value="KAL3388621.1"/>
    <property type="molecule type" value="Genomic_DNA"/>
</dbReference>
<feature type="region of interest" description="Disordered" evidence="1">
    <location>
        <begin position="113"/>
        <end position="153"/>
    </location>
</feature>
<accession>A0ABD2W722</accession>
<evidence type="ECO:0000256" key="1">
    <source>
        <dbReference type="SAM" id="MobiDB-lite"/>
    </source>
</evidence>
<proteinExistence type="predicted"/>
<name>A0ABD2W722_9HYME</name>